<evidence type="ECO:0000256" key="4">
    <source>
        <dbReference type="ARBA" id="ARBA00022679"/>
    </source>
</evidence>
<dbReference type="GO" id="GO:0000155">
    <property type="term" value="F:phosphorelay sensor kinase activity"/>
    <property type="evidence" value="ECO:0007669"/>
    <property type="project" value="InterPro"/>
</dbReference>
<dbReference type="Gene3D" id="1.10.287.130">
    <property type="match status" value="1"/>
</dbReference>
<dbReference type="EMBL" id="FNHW01000001">
    <property type="protein sequence ID" value="SDN06775.1"/>
    <property type="molecule type" value="Genomic_DNA"/>
</dbReference>
<evidence type="ECO:0000256" key="5">
    <source>
        <dbReference type="ARBA" id="ARBA00022741"/>
    </source>
</evidence>
<keyword evidence="9" id="KW-0812">Transmembrane</keyword>
<evidence type="ECO:0000256" key="8">
    <source>
        <dbReference type="ARBA" id="ARBA00023012"/>
    </source>
</evidence>
<keyword evidence="12" id="KW-1185">Reference proteome</keyword>
<organism evidence="11 12">
    <name type="scientific">Fictibacillus solisalsi</name>
    <dbReference type="NCBI Taxonomy" id="459525"/>
    <lineage>
        <taxon>Bacteria</taxon>
        <taxon>Bacillati</taxon>
        <taxon>Bacillota</taxon>
        <taxon>Bacilli</taxon>
        <taxon>Bacillales</taxon>
        <taxon>Fictibacillaceae</taxon>
        <taxon>Fictibacillus</taxon>
    </lineage>
</organism>
<feature type="transmembrane region" description="Helical" evidence="9">
    <location>
        <begin position="70"/>
        <end position="95"/>
    </location>
</feature>
<keyword evidence="3" id="KW-0597">Phosphoprotein</keyword>
<proteinExistence type="predicted"/>
<dbReference type="Pfam" id="PF02518">
    <property type="entry name" value="HATPase_c"/>
    <property type="match status" value="1"/>
</dbReference>
<dbReference type="EC" id="2.7.13.3" evidence="2"/>
<dbReference type="Proteomes" id="UP000199544">
    <property type="component" value="Unassembled WGS sequence"/>
</dbReference>
<evidence type="ECO:0000256" key="7">
    <source>
        <dbReference type="ARBA" id="ARBA00022840"/>
    </source>
</evidence>
<evidence type="ECO:0000256" key="9">
    <source>
        <dbReference type="SAM" id="Phobius"/>
    </source>
</evidence>
<dbReference type="SMART" id="SM00387">
    <property type="entry name" value="HATPase_c"/>
    <property type="match status" value="1"/>
</dbReference>
<dbReference type="PANTHER" id="PTHR43065:SF46">
    <property type="entry name" value="C4-DICARBOXYLATE TRANSPORT SENSOR PROTEIN DCTB"/>
    <property type="match status" value="1"/>
</dbReference>
<comment type="catalytic activity">
    <reaction evidence="1">
        <text>ATP + protein L-histidine = ADP + protein N-phospho-L-histidine.</text>
        <dbReference type="EC" id="2.7.13.3"/>
    </reaction>
</comment>
<keyword evidence="9" id="KW-0472">Membrane</keyword>
<dbReference type="CDD" id="cd00082">
    <property type="entry name" value="HisKA"/>
    <property type="match status" value="1"/>
</dbReference>
<reference evidence="12" key="1">
    <citation type="submission" date="2016-10" db="EMBL/GenBank/DDBJ databases">
        <authorList>
            <person name="Varghese N."/>
            <person name="Submissions S."/>
        </authorList>
    </citation>
    <scope>NUCLEOTIDE SEQUENCE [LARGE SCALE GENOMIC DNA]</scope>
    <source>
        <strain evidence="12">CGMCC 1.6854</strain>
    </source>
</reference>
<dbReference type="SMART" id="SM00388">
    <property type="entry name" value="HisKA"/>
    <property type="match status" value="1"/>
</dbReference>
<dbReference type="AlphaFoldDB" id="A0A1G9YE76"/>
<dbReference type="InterPro" id="IPR003661">
    <property type="entry name" value="HisK_dim/P_dom"/>
</dbReference>
<dbReference type="InterPro" id="IPR004358">
    <property type="entry name" value="Sig_transdc_His_kin-like_C"/>
</dbReference>
<keyword evidence="9" id="KW-1133">Transmembrane helix</keyword>
<dbReference type="Pfam" id="PF00512">
    <property type="entry name" value="HisKA"/>
    <property type="match status" value="1"/>
</dbReference>
<keyword evidence="8" id="KW-0902">Two-component regulatory system</keyword>
<protein>
    <recommendedName>
        <fullName evidence="2">histidine kinase</fullName>
        <ecNumber evidence="2">2.7.13.3</ecNumber>
    </recommendedName>
</protein>
<dbReference type="SUPFAM" id="SSF55874">
    <property type="entry name" value="ATPase domain of HSP90 chaperone/DNA topoisomerase II/histidine kinase"/>
    <property type="match status" value="1"/>
</dbReference>
<dbReference type="PROSITE" id="PS50109">
    <property type="entry name" value="HIS_KIN"/>
    <property type="match status" value="1"/>
</dbReference>
<dbReference type="InterPro" id="IPR036097">
    <property type="entry name" value="HisK_dim/P_sf"/>
</dbReference>
<evidence type="ECO:0000256" key="2">
    <source>
        <dbReference type="ARBA" id="ARBA00012438"/>
    </source>
</evidence>
<evidence type="ECO:0000259" key="10">
    <source>
        <dbReference type="PROSITE" id="PS50109"/>
    </source>
</evidence>
<keyword evidence="7" id="KW-0067">ATP-binding</keyword>
<feature type="transmembrane region" description="Helical" evidence="9">
    <location>
        <begin position="7"/>
        <end position="25"/>
    </location>
</feature>
<feature type="transmembrane region" description="Helical" evidence="9">
    <location>
        <begin position="40"/>
        <end position="58"/>
    </location>
</feature>
<dbReference type="PRINTS" id="PR00344">
    <property type="entry name" value="BCTRLSENSOR"/>
</dbReference>
<feature type="transmembrane region" description="Helical" evidence="9">
    <location>
        <begin position="160"/>
        <end position="179"/>
    </location>
</feature>
<evidence type="ECO:0000256" key="6">
    <source>
        <dbReference type="ARBA" id="ARBA00022777"/>
    </source>
</evidence>
<keyword evidence="5" id="KW-0547">Nucleotide-binding</keyword>
<evidence type="ECO:0000256" key="1">
    <source>
        <dbReference type="ARBA" id="ARBA00000085"/>
    </source>
</evidence>
<sequence>MWESIQSMCLHVVFILFTILIYQVFFKEREEERKKIRSKFFLFMLIILVFTMSQPVLYSETYKYDFKAIVIILSFLYGGKKVGFTAFLALLVIGFLTAQKLLILLGNYSVYCLLLLPVTRMFHRYQIRGKVLVISLFYMMIPITRGIFLELKGDQRQTYFELGSSLIVLATLIAIVYLIENMNEQIKMKQELMQAEKMNVVSQLAASVAHEIRNPMTSVRGFMQLLQKEELTKDQQFYINISIEELDRAQEIINQYLALAKPQIDQYETIDLTSLIQQSIDVMQSYAILNSIHIKQEVESSLEIEGLKLEVQQVFINIIKNAIEAIKSDGEIEIAGRKLSNGFISIQIKDNGVGMTKDQIKKLGSPYYSTKEKGTGLGLTVCHQIVKQMGGRILIKSELTKGTCFTINLPAYKKKEEGYTP</sequence>
<keyword evidence="6 11" id="KW-0418">Kinase</keyword>
<dbReference type="PANTHER" id="PTHR43065">
    <property type="entry name" value="SENSOR HISTIDINE KINASE"/>
    <property type="match status" value="1"/>
</dbReference>
<dbReference type="Gene3D" id="3.30.565.10">
    <property type="entry name" value="Histidine kinase-like ATPase, C-terminal domain"/>
    <property type="match status" value="1"/>
</dbReference>
<gene>
    <name evidence="11" type="ORF">SAMN04488137_3342</name>
</gene>
<dbReference type="InterPro" id="IPR036890">
    <property type="entry name" value="HATPase_C_sf"/>
</dbReference>
<dbReference type="InterPro" id="IPR005467">
    <property type="entry name" value="His_kinase_dom"/>
</dbReference>
<evidence type="ECO:0000313" key="11">
    <source>
        <dbReference type="EMBL" id="SDN06775.1"/>
    </source>
</evidence>
<evidence type="ECO:0000256" key="3">
    <source>
        <dbReference type="ARBA" id="ARBA00022553"/>
    </source>
</evidence>
<name>A0A1G9YE76_9BACL</name>
<dbReference type="InterPro" id="IPR003594">
    <property type="entry name" value="HATPase_dom"/>
</dbReference>
<dbReference type="OrthoDB" id="9815750at2"/>
<feature type="domain" description="Histidine kinase" evidence="10">
    <location>
        <begin position="207"/>
        <end position="413"/>
    </location>
</feature>
<accession>A0A1G9YE76</accession>
<dbReference type="SUPFAM" id="SSF47384">
    <property type="entry name" value="Homodimeric domain of signal transducing histidine kinase"/>
    <property type="match status" value="1"/>
</dbReference>
<dbReference type="GO" id="GO:0005524">
    <property type="term" value="F:ATP binding"/>
    <property type="evidence" value="ECO:0007669"/>
    <property type="project" value="UniProtKB-KW"/>
</dbReference>
<dbReference type="STRING" id="459525.SAMN04488137_3342"/>
<feature type="transmembrane region" description="Helical" evidence="9">
    <location>
        <begin position="131"/>
        <end position="148"/>
    </location>
</feature>
<evidence type="ECO:0000313" key="12">
    <source>
        <dbReference type="Proteomes" id="UP000199544"/>
    </source>
</evidence>
<keyword evidence="4" id="KW-0808">Transferase</keyword>